<protein>
    <submittedName>
        <fullName evidence="2">Uncharacterized protein</fullName>
    </submittedName>
</protein>
<feature type="compositionally biased region" description="Polar residues" evidence="1">
    <location>
        <begin position="48"/>
        <end position="59"/>
    </location>
</feature>
<name>A0ABP3AIB8_MYCUL</name>
<proteinExistence type="predicted"/>
<reference evidence="2 3" key="1">
    <citation type="submission" date="2014-01" db="EMBL/GenBank/DDBJ databases">
        <authorList>
            <person name="Dobos K."/>
            <person name="Lenaerts A."/>
            <person name="Ordway D."/>
            <person name="DeGroote M.A."/>
            <person name="Parker T."/>
            <person name="Sizemore C."/>
            <person name="Tallon L.J."/>
            <person name="Sadzewicz L.K."/>
            <person name="Sengamalay N."/>
            <person name="Fraser C.M."/>
            <person name="Hine E."/>
            <person name="Shefchek K.A."/>
            <person name="Das S.P."/>
            <person name="Tettelin H."/>
        </authorList>
    </citation>
    <scope>NUCLEOTIDE SEQUENCE [LARGE SCALE GENOMIC DNA]</scope>
    <source>
        <strain evidence="2 3">Harvey</strain>
    </source>
</reference>
<evidence type="ECO:0000313" key="3">
    <source>
        <dbReference type="Proteomes" id="UP000020681"/>
    </source>
</evidence>
<feature type="region of interest" description="Disordered" evidence="1">
    <location>
        <begin position="17"/>
        <end position="59"/>
    </location>
</feature>
<dbReference type="EMBL" id="JAOL01000097">
    <property type="protein sequence ID" value="EUA90947.1"/>
    <property type="molecule type" value="Genomic_DNA"/>
</dbReference>
<gene>
    <name evidence="2" type="ORF">I551_2700</name>
</gene>
<evidence type="ECO:0000313" key="2">
    <source>
        <dbReference type="EMBL" id="EUA90947.1"/>
    </source>
</evidence>
<comment type="caution">
    <text evidence="2">The sequence shown here is derived from an EMBL/GenBank/DDBJ whole genome shotgun (WGS) entry which is preliminary data.</text>
</comment>
<keyword evidence="3" id="KW-1185">Reference proteome</keyword>
<sequence>MHHGAVHGGIVTVRGRARAERVRLSRKTHPVTGPARGRKVRRCRPAWTPSNWHPRSGVN</sequence>
<accession>A0ABP3AIB8</accession>
<dbReference type="Proteomes" id="UP000020681">
    <property type="component" value="Unassembled WGS sequence"/>
</dbReference>
<evidence type="ECO:0000256" key="1">
    <source>
        <dbReference type="SAM" id="MobiDB-lite"/>
    </source>
</evidence>
<organism evidence="2 3">
    <name type="scientific">Mycobacterium ulcerans str. Harvey</name>
    <dbReference type="NCBI Taxonomy" id="1299332"/>
    <lineage>
        <taxon>Bacteria</taxon>
        <taxon>Bacillati</taxon>
        <taxon>Actinomycetota</taxon>
        <taxon>Actinomycetes</taxon>
        <taxon>Mycobacteriales</taxon>
        <taxon>Mycobacteriaceae</taxon>
        <taxon>Mycobacterium</taxon>
        <taxon>Mycobacterium ulcerans group</taxon>
    </lineage>
</organism>